<accession>A0A507FFJ0</accession>
<dbReference type="InterPro" id="IPR043127">
    <property type="entry name" value="Sec-1-like_dom3a"/>
</dbReference>
<dbReference type="Gene3D" id="3.90.830.10">
    <property type="entry name" value="Syntaxin Binding Protein 1, Chain A, domain 2"/>
    <property type="match status" value="1"/>
</dbReference>
<feature type="compositionally biased region" description="Polar residues" evidence="2">
    <location>
        <begin position="1179"/>
        <end position="1205"/>
    </location>
</feature>
<proteinExistence type="inferred from homology"/>
<dbReference type="InterPro" id="IPR001619">
    <property type="entry name" value="Sec1-like"/>
</dbReference>
<dbReference type="Proteomes" id="UP000320333">
    <property type="component" value="Unassembled WGS sequence"/>
</dbReference>
<feature type="region of interest" description="Disordered" evidence="2">
    <location>
        <begin position="694"/>
        <end position="735"/>
    </location>
</feature>
<feature type="compositionally biased region" description="Polar residues" evidence="2">
    <location>
        <begin position="863"/>
        <end position="875"/>
    </location>
</feature>
<evidence type="ECO:0000313" key="3">
    <source>
        <dbReference type="EMBL" id="TPX74505.1"/>
    </source>
</evidence>
<comment type="similarity">
    <text evidence="1">Belongs to the STXBP/unc-18/SEC1 family.</text>
</comment>
<gene>
    <name evidence="3" type="ORF">CcCBS67573_g04214</name>
</gene>
<evidence type="ECO:0000256" key="2">
    <source>
        <dbReference type="SAM" id="MobiDB-lite"/>
    </source>
</evidence>
<feature type="region of interest" description="Disordered" evidence="2">
    <location>
        <begin position="754"/>
        <end position="902"/>
    </location>
</feature>
<evidence type="ECO:0000313" key="4">
    <source>
        <dbReference type="Proteomes" id="UP000320333"/>
    </source>
</evidence>
<dbReference type="InterPro" id="IPR043154">
    <property type="entry name" value="Sec-1-like_dom1"/>
</dbReference>
<dbReference type="PANTHER" id="PTHR11679">
    <property type="entry name" value="VESICLE PROTEIN SORTING-ASSOCIATED"/>
    <property type="match status" value="1"/>
</dbReference>
<dbReference type="Pfam" id="PF00995">
    <property type="entry name" value="Sec1"/>
    <property type="match status" value="1"/>
</dbReference>
<feature type="compositionally biased region" description="Low complexity" evidence="2">
    <location>
        <begin position="1250"/>
        <end position="1299"/>
    </location>
</feature>
<dbReference type="InterPro" id="IPR027482">
    <property type="entry name" value="Sec1-like_dom2"/>
</dbReference>
<keyword evidence="4" id="KW-1185">Reference proteome</keyword>
<feature type="compositionally biased region" description="Low complexity" evidence="2">
    <location>
        <begin position="1230"/>
        <end position="1241"/>
    </location>
</feature>
<dbReference type="Gene3D" id="1.10.8.10">
    <property type="entry name" value="DNA helicase RuvA subunit, C-terminal domain"/>
    <property type="match status" value="1"/>
</dbReference>
<dbReference type="SUPFAM" id="SSF56815">
    <property type="entry name" value="Sec1/munc18-like (SM) proteins"/>
    <property type="match status" value="1"/>
</dbReference>
<feature type="compositionally biased region" description="Low complexity" evidence="2">
    <location>
        <begin position="831"/>
        <end position="845"/>
    </location>
</feature>
<feature type="compositionally biased region" description="Low complexity" evidence="2">
    <location>
        <begin position="1054"/>
        <end position="1063"/>
    </location>
</feature>
<protein>
    <recommendedName>
        <fullName evidence="5">Sec1-like protein</fullName>
    </recommendedName>
</protein>
<feature type="compositionally biased region" description="Low complexity" evidence="2">
    <location>
        <begin position="1212"/>
        <end position="1221"/>
    </location>
</feature>
<evidence type="ECO:0008006" key="5">
    <source>
        <dbReference type="Google" id="ProtNLM"/>
    </source>
</evidence>
<feature type="region of interest" description="Disordered" evidence="2">
    <location>
        <begin position="927"/>
        <end position="948"/>
    </location>
</feature>
<name>A0A507FFJ0_9FUNG</name>
<feature type="compositionally biased region" description="Polar residues" evidence="2">
    <location>
        <begin position="770"/>
        <end position="780"/>
    </location>
</feature>
<feature type="region of interest" description="Disordered" evidence="2">
    <location>
        <begin position="1018"/>
        <end position="1101"/>
    </location>
</feature>
<dbReference type="EMBL" id="QEAP01000122">
    <property type="protein sequence ID" value="TPX74505.1"/>
    <property type="molecule type" value="Genomic_DNA"/>
</dbReference>
<feature type="compositionally biased region" description="Pro residues" evidence="2">
    <location>
        <begin position="887"/>
        <end position="898"/>
    </location>
</feature>
<reference evidence="3 4" key="1">
    <citation type="journal article" date="2019" name="Sci. Rep.">
        <title>Comparative genomics of chytrid fungi reveal insights into the obligate biotrophic and pathogenic lifestyle of Synchytrium endobioticum.</title>
        <authorList>
            <person name="van de Vossenberg B.T.L.H."/>
            <person name="Warris S."/>
            <person name="Nguyen H.D.T."/>
            <person name="van Gent-Pelzer M.P.E."/>
            <person name="Joly D.L."/>
            <person name="van de Geest H.C."/>
            <person name="Bonants P.J.M."/>
            <person name="Smith D.S."/>
            <person name="Levesque C.A."/>
            <person name="van der Lee T.A.J."/>
        </authorList>
    </citation>
    <scope>NUCLEOTIDE SEQUENCE [LARGE SCALE GENOMIC DNA]</scope>
    <source>
        <strain evidence="3 4">CBS 675.73</strain>
    </source>
</reference>
<feature type="region of interest" description="Disordered" evidence="2">
    <location>
        <begin position="1179"/>
        <end position="1310"/>
    </location>
</feature>
<dbReference type="GO" id="GO:0016192">
    <property type="term" value="P:vesicle-mediated transport"/>
    <property type="evidence" value="ECO:0007669"/>
    <property type="project" value="InterPro"/>
</dbReference>
<dbReference type="OrthoDB" id="2228at2759"/>
<dbReference type="STRING" id="246404.A0A507FFJ0"/>
<dbReference type="Gene3D" id="3.40.50.2060">
    <property type="match status" value="1"/>
</dbReference>
<dbReference type="InterPro" id="IPR036045">
    <property type="entry name" value="Sec1-like_sf"/>
</dbReference>
<dbReference type="Gene3D" id="3.40.50.1910">
    <property type="match status" value="1"/>
</dbReference>
<feature type="compositionally biased region" description="Polar residues" evidence="2">
    <location>
        <begin position="709"/>
        <end position="719"/>
    </location>
</feature>
<organism evidence="3 4">
    <name type="scientific">Chytriomyces confervae</name>
    <dbReference type="NCBI Taxonomy" id="246404"/>
    <lineage>
        <taxon>Eukaryota</taxon>
        <taxon>Fungi</taxon>
        <taxon>Fungi incertae sedis</taxon>
        <taxon>Chytridiomycota</taxon>
        <taxon>Chytridiomycota incertae sedis</taxon>
        <taxon>Chytridiomycetes</taxon>
        <taxon>Chytridiales</taxon>
        <taxon>Chytriomycetaceae</taxon>
        <taxon>Chytriomyces</taxon>
    </lineage>
</organism>
<feature type="compositionally biased region" description="Low complexity" evidence="2">
    <location>
        <begin position="1075"/>
        <end position="1101"/>
    </location>
</feature>
<comment type="caution">
    <text evidence="3">The sequence shown here is derived from an EMBL/GenBank/DDBJ whole genome shotgun (WGS) entry which is preliminary data.</text>
</comment>
<feature type="compositionally biased region" description="Polar residues" evidence="2">
    <location>
        <begin position="1038"/>
        <end position="1053"/>
    </location>
</feature>
<dbReference type="Gene3D" id="1.25.40.60">
    <property type="match status" value="1"/>
</dbReference>
<feature type="compositionally biased region" description="Polar residues" evidence="2">
    <location>
        <begin position="1018"/>
        <end position="1031"/>
    </location>
</feature>
<evidence type="ECO:0000256" key="1">
    <source>
        <dbReference type="ARBA" id="ARBA00009884"/>
    </source>
</evidence>
<sequence length="1333" mass="145735">MSDQKINTAAAQVSLKLIMRGSILSEIKKYLEKTPHLAAGTVLVTDDDGDRVLSDCACTVDEMMSVGVMAKESLFAKRNPRPSTAVIYFVSPKIAVASRIVDDFRTNLYSSIFIFLTEVTDLMIADSDEFYDVLQPASSNIAACVAFAFSFTSLESRVFTINKPESTYHLWMADGEEGLSLAISEYADKFRDVLTSMNTEPVIRYYDPYGNGKTIAARTAIALKERMDAYKVENDTFPAPSPYDHLGPATVVVLDRSFDLIAPLLHSLSFQAAAHDIVTLTEQVDMAKNLKHLIWSDPDNSDTEKNAIMDESSPLFNSLRHLFIAFAMDEVNETLQSFAKVGQTKANSVEEIQRKFYDTIDLVSQKPQLVAVSELLQTIMAELKERHLIPLTMLEQRIAVGKTEDGASLARKKAIDQVRKLLGDYDIQKQDKLRIFLVLTLAFGGTSQKDFTLLWRDALLNETDAILLRGLEFFGLNVQQAKELSEARETSTWNVASIFKNRGSLAEAHQEDDLKLYDLYEPKIAKVLKDQINGRLDNRAEFKLAKGKVDERQRSIKGHVGTIRRGQLGDALTVGGDKVGKGILIDFKSEFVPTWGRARPKAEGDLGGDYRANGARTILIMVGGLSYAEVRAVYLTGMKAEREAYVGSTHMITPNDFVESLTQLGEMNEPPYDFLQKNMPAEIPFLIPDDIDSPPTIARPLAAGPATMSEINLPSTSRGGETLKPLPAAPSVSAPDLSAADHSAAMYNSSTNLTAPSFSTGSYRGPPAISSHTEAPVQNYQPPPTLQEQAAERDRARQGISRPSSVISYEGFGTSTSASGAGNRGESSLRNTVSTNSTPPATATTIDNYSSTAPAYGQPASRPYSSSFQGRTSSMGAYEAYGNQAPVHPPPPQTPPPQLAARPSSMVLDNYQSGYAAAGSGMANMNINATAPPRSPVPGPSEVAGTSRAKATVHELLAYSSQNMQAQQKIDAVMAVAPAEYSREVIEADLLYTGIVEVTIDRIFSGVLPPQGMKYPKKQSTVLGQHTQQEQGEVVRNDSISSNNSYASGISNTYNPANPANPYSGVGGGYNPSAQSSSQHHQSYYQPQQQQQQQQPAATQGYYTQSQQYAPANYYSAHQGQQQPASQGYYAAPAGYNQQYQQQSYQQQRPQFVPIQQQYVPGSNSPQYVAANTYQNPANTYSQQYMTPPSMNDGRNSSNSSQRTNGYGGSYLQQQQQQQLQNSRPHTPLQQQQQYSRSQMQLEESQPVYGSSAGSGSSARLSSYEQPQVQTQRPQQQQQQQAGPSAPAAVGGSAGSAVSDPFPGWTGGWPLALTKQHQTYQREKQAYLRSLER</sequence>